<name>A0A8T0W594_PANVG</name>
<dbReference type="Proteomes" id="UP000823388">
    <property type="component" value="Chromosome 2K"/>
</dbReference>
<evidence type="ECO:0000313" key="3">
    <source>
        <dbReference type="Proteomes" id="UP000823388"/>
    </source>
</evidence>
<gene>
    <name evidence="2" type="ORF">PVAP13_2KG097448</name>
</gene>
<dbReference type="EMBL" id="CM029039">
    <property type="protein sequence ID" value="KAG2640504.1"/>
    <property type="molecule type" value="Genomic_DNA"/>
</dbReference>
<accession>A0A8T0W594</accession>
<evidence type="ECO:0000313" key="2">
    <source>
        <dbReference type="EMBL" id="KAG2640504.1"/>
    </source>
</evidence>
<feature type="region of interest" description="Disordered" evidence="1">
    <location>
        <begin position="1"/>
        <end position="21"/>
    </location>
</feature>
<organism evidence="2 3">
    <name type="scientific">Panicum virgatum</name>
    <name type="common">Blackwell switchgrass</name>
    <dbReference type="NCBI Taxonomy" id="38727"/>
    <lineage>
        <taxon>Eukaryota</taxon>
        <taxon>Viridiplantae</taxon>
        <taxon>Streptophyta</taxon>
        <taxon>Embryophyta</taxon>
        <taxon>Tracheophyta</taxon>
        <taxon>Spermatophyta</taxon>
        <taxon>Magnoliopsida</taxon>
        <taxon>Liliopsida</taxon>
        <taxon>Poales</taxon>
        <taxon>Poaceae</taxon>
        <taxon>PACMAD clade</taxon>
        <taxon>Panicoideae</taxon>
        <taxon>Panicodae</taxon>
        <taxon>Paniceae</taxon>
        <taxon>Panicinae</taxon>
        <taxon>Panicum</taxon>
        <taxon>Panicum sect. Hiantes</taxon>
    </lineage>
</organism>
<sequence length="146" mass="14885">MRRRALRGSRRPFPPGASTGGRALAWGLPAAAPGRGTVCSGSSGSAGCGGVPCGPPLYCRRSLGASSGRGLQRRVLSGRLVADVGRWVAIVGLCGGLTPPVPSVASLDDGCRLVPLKLRRKPTQFCAGPTTTALEGVVPPFLEVLL</sequence>
<proteinExistence type="predicted"/>
<evidence type="ECO:0000256" key="1">
    <source>
        <dbReference type="SAM" id="MobiDB-lite"/>
    </source>
</evidence>
<comment type="caution">
    <text evidence="2">The sequence shown here is derived from an EMBL/GenBank/DDBJ whole genome shotgun (WGS) entry which is preliminary data.</text>
</comment>
<keyword evidence="3" id="KW-1185">Reference proteome</keyword>
<reference evidence="2" key="1">
    <citation type="submission" date="2020-05" db="EMBL/GenBank/DDBJ databases">
        <title>WGS assembly of Panicum virgatum.</title>
        <authorList>
            <person name="Lovell J.T."/>
            <person name="Jenkins J."/>
            <person name="Shu S."/>
            <person name="Juenger T.E."/>
            <person name="Schmutz J."/>
        </authorList>
    </citation>
    <scope>NUCLEOTIDE SEQUENCE</scope>
    <source>
        <strain evidence="2">AP13</strain>
    </source>
</reference>
<feature type="compositionally biased region" description="Basic residues" evidence="1">
    <location>
        <begin position="1"/>
        <end position="10"/>
    </location>
</feature>
<dbReference type="AlphaFoldDB" id="A0A8T0W594"/>
<protein>
    <submittedName>
        <fullName evidence="2">Uncharacterized protein</fullName>
    </submittedName>
</protein>